<dbReference type="FunFam" id="4.10.280.10:FF:000011">
    <property type="entry name" value="Aryl hydrocarbon receptor nuclear translocator 2"/>
    <property type="match status" value="1"/>
</dbReference>
<comment type="caution">
    <text evidence="10">The sequence shown here is derived from an EMBL/GenBank/DDBJ whole genome shotgun (WGS) entry which is preliminary data.</text>
</comment>
<comment type="subcellular location">
    <subcellularLocation>
        <location evidence="1">Nucleus</location>
    </subcellularLocation>
</comment>
<gene>
    <name evidence="10" type="ORF">ElyMa_006662500</name>
</gene>
<dbReference type="GO" id="GO:0005737">
    <property type="term" value="C:cytoplasm"/>
    <property type="evidence" value="ECO:0007669"/>
    <property type="project" value="InterPro"/>
</dbReference>
<dbReference type="CDD" id="cd00130">
    <property type="entry name" value="PAS"/>
    <property type="match status" value="1"/>
</dbReference>
<dbReference type="Proteomes" id="UP000762676">
    <property type="component" value="Unassembled WGS sequence"/>
</dbReference>
<evidence type="ECO:0000313" key="11">
    <source>
        <dbReference type="Proteomes" id="UP000762676"/>
    </source>
</evidence>
<dbReference type="Pfam" id="PF00010">
    <property type="entry name" value="HLH"/>
    <property type="match status" value="1"/>
</dbReference>
<dbReference type="GO" id="GO:0005667">
    <property type="term" value="C:transcription regulator complex"/>
    <property type="evidence" value="ECO:0007669"/>
    <property type="project" value="InterPro"/>
</dbReference>
<evidence type="ECO:0000256" key="1">
    <source>
        <dbReference type="ARBA" id="ARBA00004123"/>
    </source>
</evidence>
<dbReference type="InterPro" id="IPR001067">
    <property type="entry name" value="Nuc_translocat"/>
</dbReference>
<reference evidence="10 11" key="1">
    <citation type="journal article" date="2021" name="Elife">
        <title>Chloroplast acquisition without the gene transfer in kleptoplastic sea slugs, Plakobranchus ocellatus.</title>
        <authorList>
            <person name="Maeda T."/>
            <person name="Takahashi S."/>
            <person name="Yoshida T."/>
            <person name="Shimamura S."/>
            <person name="Takaki Y."/>
            <person name="Nagai Y."/>
            <person name="Toyoda A."/>
            <person name="Suzuki Y."/>
            <person name="Arimoto A."/>
            <person name="Ishii H."/>
            <person name="Satoh N."/>
            <person name="Nishiyama T."/>
            <person name="Hasebe M."/>
            <person name="Maruyama T."/>
            <person name="Minagawa J."/>
            <person name="Obokata J."/>
            <person name="Shigenobu S."/>
        </authorList>
    </citation>
    <scope>NUCLEOTIDE SEQUENCE [LARGE SCALE GENOMIC DNA]</scope>
</reference>
<feature type="domain" description="BHLH" evidence="9">
    <location>
        <begin position="47"/>
        <end position="100"/>
    </location>
</feature>
<dbReference type="AlphaFoldDB" id="A0AAV4ILS9"/>
<dbReference type="Gene3D" id="3.30.450.20">
    <property type="entry name" value="PAS domain"/>
    <property type="match status" value="1"/>
</dbReference>
<keyword evidence="3" id="KW-0805">Transcription regulation</keyword>
<proteinExistence type="predicted"/>
<keyword evidence="10" id="KW-0675">Receptor</keyword>
<keyword evidence="4" id="KW-0238">DNA-binding</keyword>
<dbReference type="InterPro" id="IPR050933">
    <property type="entry name" value="Circadian_TF"/>
</dbReference>
<evidence type="ECO:0000313" key="10">
    <source>
        <dbReference type="EMBL" id="GFS11055.1"/>
    </source>
</evidence>
<accession>A0AAV4ILS9</accession>
<dbReference type="PRINTS" id="PR00785">
    <property type="entry name" value="NCTRNSLOCATR"/>
</dbReference>
<dbReference type="GO" id="GO:0005634">
    <property type="term" value="C:nucleus"/>
    <property type="evidence" value="ECO:0007669"/>
    <property type="project" value="UniProtKB-SubCell"/>
</dbReference>
<feature type="region of interest" description="Disordered" evidence="7">
    <location>
        <begin position="1"/>
        <end position="47"/>
    </location>
</feature>
<dbReference type="GO" id="GO:0003677">
    <property type="term" value="F:DNA binding"/>
    <property type="evidence" value="ECO:0007669"/>
    <property type="project" value="UniProtKB-KW"/>
</dbReference>
<dbReference type="PROSITE" id="PS50888">
    <property type="entry name" value="BHLH"/>
    <property type="match status" value="1"/>
</dbReference>
<evidence type="ECO:0000256" key="6">
    <source>
        <dbReference type="ARBA" id="ARBA00023242"/>
    </source>
</evidence>
<dbReference type="InterPro" id="IPR013767">
    <property type="entry name" value="PAS_fold"/>
</dbReference>
<name>A0AAV4ILS9_9GAST</name>
<dbReference type="FunFam" id="3.30.450.20:FF:000003">
    <property type="entry name" value="Aryl hydrocarbon receptor nuclear translocator 2"/>
    <property type="match status" value="1"/>
</dbReference>
<keyword evidence="5" id="KW-0804">Transcription</keyword>
<evidence type="ECO:0000256" key="3">
    <source>
        <dbReference type="ARBA" id="ARBA00023015"/>
    </source>
</evidence>
<keyword evidence="2" id="KW-0677">Repeat</keyword>
<dbReference type="SUPFAM" id="SSF55785">
    <property type="entry name" value="PYP-like sensor domain (PAS domain)"/>
    <property type="match status" value="1"/>
</dbReference>
<dbReference type="InterPro" id="IPR011598">
    <property type="entry name" value="bHLH_dom"/>
</dbReference>
<dbReference type="EMBL" id="BMAT01013356">
    <property type="protein sequence ID" value="GFS11055.1"/>
    <property type="molecule type" value="Genomic_DNA"/>
</dbReference>
<dbReference type="PANTHER" id="PTHR23042">
    <property type="entry name" value="CIRCADIAN PROTEIN CLOCK/ARNT/BMAL/PAS"/>
    <property type="match status" value="1"/>
</dbReference>
<dbReference type="GO" id="GO:0046983">
    <property type="term" value="F:protein dimerization activity"/>
    <property type="evidence" value="ECO:0007669"/>
    <property type="project" value="InterPro"/>
</dbReference>
<evidence type="ECO:0000259" key="9">
    <source>
        <dbReference type="PROSITE" id="PS50888"/>
    </source>
</evidence>
<protein>
    <submittedName>
        <fullName evidence="10">Aryl hydrocarbon receptor nuclear translocator</fullName>
    </submittedName>
</protein>
<evidence type="ECO:0000259" key="8">
    <source>
        <dbReference type="PROSITE" id="PS50112"/>
    </source>
</evidence>
<keyword evidence="6" id="KW-0539">Nucleus</keyword>
<evidence type="ECO:0000256" key="7">
    <source>
        <dbReference type="SAM" id="MobiDB-lite"/>
    </source>
</evidence>
<dbReference type="Pfam" id="PF00989">
    <property type="entry name" value="PAS"/>
    <property type="match status" value="1"/>
</dbReference>
<keyword evidence="11" id="KW-1185">Reference proteome</keyword>
<feature type="domain" description="PAS" evidence="8">
    <location>
        <begin position="119"/>
        <end position="190"/>
    </location>
</feature>
<evidence type="ECO:0000256" key="4">
    <source>
        <dbReference type="ARBA" id="ARBA00023125"/>
    </source>
</evidence>
<dbReference type="SMART" id="SM00353">
    <property type="entry name" value="HLH"/>
    <property type="match status" value="1"/>
</dbReference>
<evidence type="ECO:0000256" key="5">
    <source>
        <dbReference type="ARBA" id="ARBA00023163"/>
    </source>
</evidence>
<dbReference type="SUPFAM" id="SSF47459">
    <property type="entry name" value="HLH, helix-loop-helix DNA-binding domain"/>
    <property type="match status" value="1"/>
</dbReference>
<organism evidence="10 11">
    <name type="scientific">Elysia marginata</name>
    <dbReference type="NCBI Taxonomy" id="1093978"/>
    <lineage>
        <taxon>Eukaryota</taxon>
        <taxon>Metazoa</taxon>
        <taxon>Spiralia</taxon>
        <taxon>Lophotrochozoa</taxon>
        <taxon>Mollusca</taxon>
        <taxon>Gastropoda</taxon>
        <taxon>Heterobranchia</taxon>
        <taxon>Euthyneura</taxon>
        <taxon>Panpulmonata</taxon>
        <taxon>Sacoglossa</taxon>
        <taxon>Placobranchoidea</taxon>
        <taxon>Plakobranchidae</taxon>
        <taxon>Elysia</taxon>
    </lineage>
</organism>
<sequence>MAAVTLSPGPSGSDGKRKRKNGQESDDEDSQCGSFGNGPESADKERFARESHCEIERRRRNKMTAYINELCDMVPTCSTLARKPDKLTILRMAVSHMKTLRGTGNTNNDGSYRPSFLTDQELKHLILEAADGFLFVVQCDTGRIVYVSDSITPVLNQSQGDLFGSTLYDLTHPDDVEKVREQLSTSESQNTGRILDLKTGTVKKEGHQSSIRLCMGSRRGFICRLRMGNVQPDPMTANHTVRMRQRNTLGPASDGNHYAVVHVTGYIKNWPPSAGVQLDRSDSEEHAGSHCCLVAIGRLQVTNTPNCSDIVGPNPPSEYISRHSMCGKFTFVDQRHVYY</sequence>
<dbReference type="InterPro" id="IPR035965">
    <property type="entry name" value="PAS-like_dom_sf"/>
</dbReference>
<dbReference type="CDD" id="cd18947">
    <property type="entry name" value="bHLH-PAS_ARNT"/>
    <property type="match status" value="1"/>
</dbReference>
<dbReference type="SMART" id="SM00091">
    <property type="entry name" value="PAS"/>
    <property type="match status" value="1"/>
</dbReference>
<dbReference type="InterPro" id="IPR036638">
    <property type="entry name" value="HLH_DNA-bd_sf"/>
</dbReference>
<dbReference type="PROSITE" id="PS50112">
    <property type="entry name" value="PAS"/>
    <property type="match status" value="1"/>
</dbReference>
<dbReference type="GO" id="GO:0003700">
    <property type="term" value="F:DNA-binding transcription factor activity"/>
    <property type="evidence" value="ECO:0007669"/>
    <property type="project" value="InterPro"/>
</dbReference>
<dbReference type="Gene3D" id="4.10.280.10">
    <property type="entry name" value="Helix-loop-helix DNA-binding domain"/>
    <property type="match status" value="1"/>
</dbReference>
<dbReference type="InterPro" id="IPR000014">
    <property type="entry name" value="PAS"/>
</dbReference>
<evidence type="ECO:0000256" key="2">
    <source>
        <dbReference type="ARBA" id="ARBA00022737"/>
    </source>
</evidence>